<proteinExistence type="predicted"/>
<keyword evidence="2" id="KW-0540">Nuclease</keyword>
<dbReference type="SUPFAM" id="SSF88723">
    <property type="entry name" value="PIN domain-like"/>
    <property type="match status" value="1"/>
</dbReference>
<dbReference type="AlphaFoldDB" id="A0A563VZD0"/>
<dbReference type="Proteomes" id="UP000320055">
    <property type="component" value="Unassembled WGS sequence"/>
</dbReference>
<dbReference type="PANTHER" id="PTHR42740:SF1">
    <property type="entry name" value="RIBONUCLEASE VAPC3"/>
    <property type="match status" value="1"/>
</dbReference>
<dbReference type="GO" id="GO:0046872">
    <property type="term" value="F:metal ion binding"/>
    <property type="evidence" value="ECO:0007669"/>
    <property type="project" value="UniProtKB-KW"/>
</dbReference>
<dbReference type="PANTHER" id="PTHR42740">
    <property type="entry name" value="RIBONUCLEASE VAPC3"/>
    <property type="match status" value="1"/>
</dbReference>
<keyword evidence="1" id="KW-1277">Toxin-antitoxin system</keyword>
<evidence type="ECO:0000313" key="8">
    <source>
        <dbReference type="Proteomes" id="UP000320055"/>
    </source>
</evidence>
<evidence type="ECO:0000256" key="3">
    <source>
        <dbReference type="ARBA" id="ARBA00022723"/>
    </source>
</evidence>
<organism evidence="7 8">
    <name type="scientific">Hyella patelloides LEGE 07179</name>
    <dbReference type="NCBI Taxonomy" id="945734"/>
    <lineage>
        <taxon>Bacteria</taxon>
        <taxon>Bacillati</taxon>
        <taxon>Cyanobacteriota</taxon>
        <taxon>Cyanophyceae</taxon>
        <taxon>Pleurocapsales</taxon>
        <taxon>Hyellaceae</taxon>
        <taxon>Hyella</taxon>
    </lineage>
</organism>
<dbReference type="InterPro" id="IPR002716">
    <property type="entry name" value="PIN_dom"/>
</dbReference>
<evidence type="ECO:0000256" key="4">
    <source>
        <dbReference type="ARBA" id="ARBA00022801"/>
    </source>
</evidence>
<evidence type="ECO:0000256" key="5">
    <source>
        <dbReference type="ARBA" id="ARBA00022842"/>
    </source>
</evidence>
<sequence>MIIVDSSVWIDYFNGRDTPQTDKLDRLLGEELLGIGDVILTEVLQGFRADKDYRTAKKVLTSLTVFNMLGLEIAIKSADNFRILRKQGITIRKTNDVIIATFCIENNHTLLFSDKDFIPFVKYLGLNAVLTDS</sequence>
<reference evidence="7 8" key="1">
    <citation type="submission" date="2019-01" db="EMBL/GenBank/DDBJ databases">
        <authorList>
            <person name="Brito A."/>
        </authorList>
    </citation>
    <scope>NUCLEOTIDE SEQUENCE [LARGE SCALE GENOMIC DNA]</scope>
    <source>
        <strain evidence="7">1</strain>
    </source>
</reference>
<dbReference type="RefSeq" id="WP_144875516.1">
    <property type="nucleotide sequence ID" value="NZ_LR214229.1"/>
</dbReference>
<accession>A0A563VZD0</accession>
<dbReference type="EMBL" id="CAACVJ010000440">
    <property type="protein sequence ID" value="VEP16779.1"/>
    <property type="molecule type" value="Genomic_DNA"/>
</dbReference>
<feature type="domain" description="PIN" evidence="6">
    <location>
        <begin position="2"/>
        <end position="117"/>
    </location>
</feature>
<keyword evidence="8" id="KW-1185">Reference proteome</keyword>
<evidence type="ECO:0000259" key="6">
    <source>
        <dbReference type="Pfam" id="PF01850"/>
    </source>
</evidence>
<keyword evidence="5" id="KW-0460">Magnesium</keyword>
<dbReference type="GO" id="GO:0016787">
    <property type="term" value="F:hydrolase activity"/>
    <property type="evidence" value="ECO:0007669"/>
    <property type="project" value="UniProtKB-KW"/>
</dbReference>
<evidence type="ECO:0000256" key="2">
    <source>
        <dbReference type="ARBA" id="ARBA00022722"/>
    </source>
</evidence>
<dbReference type="GO" id="GO:0004540">
    <property type="term" value="F:RNA nuclease activity"/>
    <property type="evidence" value="ECO:0007669"/>
    <property type="project" value="TreeGrafter"/>
</dbReference>
<keyword evidence="3" id="KW-0479">Metal-binding</keyword>
<dbReference type="InterPro" id="IPR051749">
    <property type="entry name" value="PINc/VapC_TA_RNase"/>
</dbReference>
<name>A0A563VZD0_9CYAN</name>
<keyword evidence="4" id="KW-0378">Hydrolase</keyword>
<dbReference type="Gene3D" id="3.40.50.1010">
    <property type="entry name" value="5'-nuclease"/>
    <property type="match status" value="1"/>
</dbReference>
<evidence type="ECO:0000313" key="7">
    <source>
        <dbReference type="EMBL" id="VEP16779.1"/>
    </source>
</evidence>
<protein>
    <recommendedName>
        <fullName evidence="6">PIN domain-containing protein</fullName>
    </recommendedName>
</protein>
<gene>
    <name evidence="7" type="ORF">H1P_4950003</name>
</gene>
<dbReference type="CDD" id="cd18760">
    <property type="entry name" value="PIN_MtVapC3-like"/>
    <property type="match status" value="1"/>
</dbReference>
<dbReference type="InterPro" id="IPR029060">
    <property type="entry name" value="PIN-like_dom_sf"/>
</dbReference>
<evidence type="ECO:0000256" key="1">
    <source>
        <dbReference type="ARBA" id="ARBA00022649"/>
    </source>
</evidence>
<dbReference type="Pfam" id="PF01850">
    <property type="entry name" value="PIN"/>
    <property type="match status" value="1"/>
</dbReference>
<dbReference type="OrthoDB" id="9811788at2"/>